<dbReference type="InterPro" id="IPR032675">
    <property type="entry name" value="LRR_dom_sf"/>
</dbReference>
<evidence type="ECO:0000259" key="10">
    <source>
        <dbReference type="Pfam" id="PF08263"/>
    </source>
</evidence>
<dbReference type="PaxDb" id="4097-A0A1S3WXG9"/>
<reference evidence="11" key="1">
    <citation type="submission" date="2025-08" db="UniProtKB">
        <authorList>
            <consortium name="RefSeq"/>
        </authorList>
    </citation>
    <scope>IDENTIFICATION</scope>
</reference>
<comment type="subcellular location">
    <subcellularLocation>
        <location evidence="1">Membrane</location>
        <topology evidence="1">Single-pass type I membrane protein</topology>
    </subcellularLocation>
</comment>
<dbReference type="OrthoDB" id="1306372at2759"/>
<dbReference type="AlphaFoldDB" id="A0A1S3WXG9"/>
<name>A0A1S3WXG9_TOBAC</name>
<sequence length="132" mass="15354">MKLLAITFCFFLFFILTNTKFSVCIGSCRENEQQALESLKKEVYDPRDHLSSWIVGKDCCEWRGVVCHSMTRHVIELHIGIVDQIGNKPIRYDLRINNFDWLPSLSNLENLEMEDVDLSNVTNWLQVGFQSP</sequence>
<keyword evidence="3" id="KW-0812">Transmembrane</keyword>
<evidence type="ECO:0000256" key="5">
    <source>
        <dbReference type="ARBA" id="ARBA00022737"/>
    </source>
</evidence>
<accession>A0A1S3WXG9</accession>
<organism evidence="11">
    <name type="scientific">Nicotiana tabacum</name>
    <name type="common">Common tobacco</name>
    <dbReference type="NCBI Taxonomy" id="4097"/>
    <lineage>
        <taxon>Eukaryota</taxon>
        <taxon>Viridiplantae</taxon>
        <taxon>Streptophyta</taxon>
        <taxon>Embryophyta</taxon>
        <taxon>Tracheophyta</taxon>
        <taxon>Spermatophyta</taxon>
        <taxon>Magnoliopsida</taxon>
        <taxon>eudicotyledons</taxon>
        <taxon>Gunneridae</taxon>
        <taxon>Pentapetalae</taxon>
        <taxon>asterids</taxon>
        <taxon>lamiids</taxon>
        <taxon>Solanales</taxon>
        <taxon>Solanaceae</taxon>
        <taxon>Nicotianoideae</taxon>
        <taxon>Nicotianeae</taxon>
        <taxon>Nicotiana</taxon>
    </lineage>
</organism>
<dbReference type="GO" id="GO:0016020">
    <property type="term" value="C:membrane"/>
    <property type="evidence" value="ECO:0007669"/>
    <property type="project" value="UniProtKB-SubCell"/>
</dbReference>
<evidence type="ECO:0000256" key="9">
    <source>
        <dbReference type="SAM" id="SignalP"/>
    </source>
</evidence>
<evidence type="ECO:0000256" key="1">
    <source>
        <dbReference type="ARBA" id="ARBA00004479"/>
    </source>
</evidence>
<proteinExistence type="predicted"/>
<feature type="signal peptide" evidence="9">
    <location>
        <begin position="1"/>
        <end position="19"/>
    </location>
</feature>
<dbReference type="STRING" id="4097.A0A1S3WXG9"/>
<feature type="domain" description="Leucine-rich repeat-containing N-terminal plant-type" evidence="10">
    <location>
        <begin position="31"/>
        <end position="67"/>
    </location>
</feature>
<keyword evidence="4 9" id="KW-0732">Signal</keyword>
<evidence type="ECO:0000256" key="8">
    <source>
        <dbReference type="ARBA" id="ARBA00023180"/>
    </source>
</evidence>
<keyword evidence="5" id="KW-0677">Repeat</keyword>
<evidence type="ECO:0000313" key="11">
    <source>
        <dbReference type="RefSeq" id="XP_016432309.1"/>
    </source>
</evidence>
<evidence type="ECO:0000256" key="4">
    <source>
        <dbReference type="ARBA" id="ARBA00022729"/>
    </source>
</evidence>
<dbReference type="RefSeq" id="XP_016432309.1">
    <property type="nucleotide sequence ID" value="XM_016576823.1"/>
</dbReference>
<protein>
    <submittedName>
        <fullName evidence="11">Polygalacturonase inhibitor 1-like</fullName>
    </submittedName>
</protein>
<dbReference type="InterPro" id="IPR013210">
    <property type="entry name" value="LRR_N_plant-typ"/>
</dbReference>
<gene>
    <name evidence="11" type="primary">LOC107758972</name>
</gene>
<keyword evidence="7" id="KW-0472">Membrane</keyword>
<evidence type="ECO:0000256" key="3">
    <source>
        <dbReference type="ARBA" id="ARBA00022692"/>
    </source>
</evidence>
<dbReference type="InterPro" id="IPR046956">
    <property type="entry name" value="RLP23-like"/>
</dbReference>
<dbReference type="Gene3D" id="3.80.10.10">
    <property type="entry name" value="Ribonuclease Inhibitor"/>
    <property type="match status" value="1"/>
</dbReference>
<evidence type="ECO:0000256" key="2">
    <source>
        <dbReference type="ARBA" id="ARBA00022614"/>
    </source>
</evidence>
<evidence type="ECO:0000256" key="7">
    <source>
        <dbReference type="ARBA" id="ARBA00023136"/>
    </source>
</evidence>
<evidence type="ECO:0000256" key="6">
    <source>
        <dbReference type="ARBA" id="ARBA00022989"/>
    </source>
</evidence>
<keyword evidence="2" id="KW-0433">Leucine-rich repeat</keyword>
<keyword evidence="6" id="KW-1133">Transmembrane helix</keyword>
<feature type="chain" id="PRO_5010346436" evidence="9">
    <location>
        <begin position="20"/>
        <end position="132"/>
    </location>
</feature>
<keyword evidence="8" id="KW-0325">Glycoprotein</keyword>
<dbReference type="KEGG" id="nta:107758972"/>
<dbReference type="PANTHER" id="PTHR48063">
    <property type="entry name" value="LRR RECEPTOR-LIKE KINASE"/>
    <property type="match status" value="1"/>
</dbReference>
<dbReference type="Pfam" id="PF08263">
    <property type="entry name" value="LRRNT_2"/>
    <property type="match status" value="1"/>
</dbReference>